<accession>A0A517Z0E8</accession>
<dbReference type="AlphaFoldDB" id="A0A517Z0E8"/>
<dbReference type="Pfam" id="PF21926">
    <property type="entry name" value="FeeM"/>
    <property type="match status" value="1"/>
</dbReference>
<protein>
    <recommendedName>
        <fullName evidence="1">N-acetyltransferase domain-containing protein</fullName>
    </recommendedName>
</protein>
<proteinExistence type="predicted"/>
<evidence type="ECO:0000313" key="2">
    <source>
        <dbReference type="EMBL" id="QDU35957.1"/>
    </source>
</evidence>
<dbReference type="RefSeq" id="WP_145366671.1">
    <property type="nucleotide sequence ID" value="NZ_CP036275.1"/>
</dbReference>
<dbReference type="Proteomes" id="UP000320496">
    <property type="component" value="Chromosome"/>
</dbReference>
<dbReference type="EMBL" id="CP036275">
    <property type="protein sequence ID" value="QDU35957.1"/>
    <property type="molecule type" value="Genomic_DNA"/>
</dbReference>
<feature type="domain" description="N-acetyltransferase" evidence="1">
    <location>
        <begin position="3"/>
        <end position="178"/>
    </location>
</feature>
<dbReference type="Gene3D" id="3.40.630.30">
    <property type="match status" value="1"/>
</dbReference>
<organism evidence="2 3">
    <name type="scientific">Maioricimonas rarisocia</name>
    <dbReference type="NCBI Taxonomy" id="2528026"/>
    <lineage>
        <taxon>Bacteria</taxon>
        <taxon>Pseudomonadati</taxon>
        <taxon>Planctomycetota</taxon>
        <taxon>Planctomycetia</taxon>
        <taxon>Planctomycetales</taxon>
        <taxon>Planctomycetaceae</taxon>
        <taxon>Maioricimonas</taxon>
    </lineage>
</organism>
<sequence>MTIAIREIDPHNDDELHAVASLRFQVTVDEMRLSMRHANHHRRTVIEPLDHCGHILAAWAGERVVGTVRINRLSEGDVGEYVRAYGLQYFLDRHPSEQVSITTRLAIHRKYRRGRLSLELPMAAYAFYLQNGIEVDVIDSRRNLRSYFHKLGYREHLGSWRHPEFGDVVVQYMRVRDEEHLSFVKSPFLPQLCDVQRRARSPQLS</sequence>
<evidence type="ECO:0000313" key="3">
    <source>
        <dbReference type="Proteomes" id="UP000320496"/>
    </source>
</evidence>
<dbReference type="PROSITE" id="PS51186">
    <property type="entry name" value="GNAT"/>
    <property type="match status" value="1"/>
</dbReference>
<dbReference type="InterPro" id="IPR016181">
    <property type="entry name" value="Acyl_CoA_acyltransferase"/>
</dbReference>
<gene>
    <name evidence="2" type="ORF">Mal4_02400</name>
</gene>
<name>A0A517Z0E8_9PLAN</name>
<reference evidence="2 3" key="1">
    <citation type="submission" date="2019-02" db="EMBL/GenBank/DDBJ databases">
        <title>Deep-cultivation of Planctomycetes and their phenomic and genomic characterization uncovers novel biology.</title>
        <authorList>
            <person name="Wiegand S."/>
            <person name="Jogler M."/>
            <person name="Boedeker C."/>
            <person name="Pinto D."/>
            <person name="Vollmers J."/>
            <person name="Rivas-Marin E."/>
            <person name="Kohn T."/>
            <person name="Peeters S.H."/>
            <person name="Heuer A."/>
            <person name="Rast P."/>
            <person name="Oberbeckmann S."/>
            <person name="Bunk B."/>
            <person name="Jeske O."/>
            <person name="Meyerdierks A."/>
            <person name="Storesund J.E."/>
            <person name="Kallscheuer N."/>
            <person name="Luecker S."/>
            <person name="Lage O.M."/>
            <person name="Pohl T."/>
            <person name="Merkel B.J."/>
            <person name="Hornburger P."/>
            <person name="Mueller R.-W."/>
            <person name="Bruemmer F."/>
            <person name="Labrenz M."/>
            <person name="Spormann A.M."/>
            <person name="Op den Camp H."/>
            <person name="Overmann J."/>
            <person name="Amann R."/>
            <person name="Jetten M.S.M."/>
            <person name="Mascher T."/>
            <person name="Medema M.H."/>
            <person name="Devos D.P."/>
            <person name="Kaster A.-K."/>
            <person name="Ovreas L."/>
            <person name="Rohde M."/>
            <person name="Galperin M.Y."/>
            <person name="Jogler C."/>
        </authorList>
    </citation>
    <scope>NUCLEOTIDE SEQUENCE [LARGE SCALE GENOMIC DNA]</scope>
    <source>
        <strain evidence="2 3">Mal4</strain>
    </source>
</reference>
<keyword evidence="3" id="KW-1185">Reference proteome</keyword>
<dbReference type="KEGG" id="mri:Mal4_02400"/>
<dbReference type="OrthoDB" id="9807890at2"/>
<dbReference type="SUPFAM" id="SSF55729">
    <property type="entry name" value="Acyl-CoA N-acyltransferases (Nat)"/>
    <property type="match status" value="1"/>
</dbReference>
<evidence type="ECO:0000259" key="1">
    <source>
        <dbReference type="PROSITE" id="PS51186"/>
    </source>
</evidence>
<dbReference type="InterPro" id="IPR054597">
    <property type="entry name" value="FeeM_cat"/>
</dbReference>
<dbReference type="InterPro" id="IPR000182">
    <property type="entry name" value="GNAT_dom"/>
</dbReference>
<dbReference type="GO" id="GO:0016747">
    <property type="term" value="F:acyltransferase activity, transferring groups other than amino-acyl groups"/>
    <property type="evidence" value="ECO:0007669"/>
    <property type="project" value="InterPro"/>
</dbReference>